<proteinExistence type="predicted"/>
<keyword evidence="1" id="KW-0472">Membrane</keyword>
<evidence type="ECO:0000256" key="1">
    <source>
        <dbReference type="SAM" id="Phobius"/>
    </source>
</evidence>
<accession>A0A3R9PJK8</accession>
<evidence type="ECO:0000313" key="2">
    <source>
        <dbReference type="EMBL" id="RSN75224.1"/>
    </source>
</evidence>
<name>A0A3R9PJK8_9CREN</name>
<keyword evidence="3" id="KW-1185">Reference proteome</keyword>
<reference evidence="2 3" key="1">
    <citation type="submission" date="2018-10" db="EMBL/GenBank/DDBJ databases">
        <title>Co-occurring genomic capacity for anaerobic methane metabolism and dissimilatory sulfite reduction discovered in the Korarchaeota.</title>
        <authorList>
            <person name="Mckay L.J."/>
            <person name="Dlakic M."/>
            <person name="Fields M.W."/>
            <person name="Delmont T.O."/>
            <person name="Eren A.M."/>
            <person name="Jay Z.J."/>
            <person name="Klingelsmith K.B."/>
            <person name="Rusch D.B."/>
            <person name="Inskeep W.P."/>
        </authorList>
    </citation>
    <scope>NUCLEOTIDE SEQUENCE [LARGE SCALE GENOMIC DNA]</scope>
    <source>
        <strain evidence="2 3">MDKW</strain>
    </source>
</reference>
<dbReference type="Proteomes" id="UP000277582">
    <property type="component" value="Unassembled WGS sequence"/>
</dbReference>
<dbReference type="PANTHER" id="PTHR35902:SF3">
    <property type="entry name" value="NPCBM-ASSOCIATED, NEW3 DOMAIN OF ALPHA-GALACTOSIDASE"/>
    <property type="match status" value="1"/>
</dbReference>
<dbReference type="EMBL" id="RCOS01000077">
    <property type="protein sequence ID" value="RSN75224.1"/>
    <property type="molecule type" value="Genomic_DNA"/>
</dbReference>
<dbReference type="RefSeq" id="WP_161969722.1">
    <property type="nucleotide sequence ID" value="NZ_RCOS01000077.1"/>
</dbReference>
<comment type="caution">
    <text evidence="2">The sequence shown here is derived from an EMBL/GenBank/DDBJ whole genome shotgun (WGS) entry which is preliminary data.</text>
</comment>
<keyword evidence="1" id="KW-1133">Transmembrane helix</keyword>
<protein>
    <recommendedName>
        <fullName evidence="4">CARDB domain-containing protein</fullName>
    </recommendedName>
</protein>
<keyword evidence="1" id="KW-0812">Transmembrane</keyword>
<evidence type="ECO:0000313" key="3">
    <source>
        <dbReference type="Proteomes" id="UP000277582"/>
    </source>
</evidence>
<feature type="non-terminal residue" evidence="2">
    <location>
        <position position="1"/>
    </location>
</feature>
<dbReference type="PANTHER" id="PTHR35902">
    <property type="entry name" value="S-LAYER DOMAIN-LIKE PROTEIN-RELATED"/>
    <property type="match status" value="1"/>
</dbReference>
<gene>
    <name evidence="2" type="ORF">D6D85_06805</name>
</gene>
<dbReference type="AlphaFoldDB" id="A0A3R9PJK8"/>
<sequence length="369" mass="39741">IITNSGDREIKLQSATVSGDIVQVLNPTIYINEWLQPGSYYRLKTRVNVPKGASSNGYALVTVTVSYQLGSATLQKSEVFRFDIDSSGSLGPDIVISTNKTSLMPGREQEVPIEVRNVGDQTANRVEITFQQGQGITIIGPSNIYIGDMRKGDEKLISLKVLPSAGSDYYVLPAVVTYMRWYQGDYVSLQKQLSLGFSSVQRAEVIIASAQATQSGGSVRITGVLANTGNRDASNVNITAFGFAGGAGMNFSRRNITMIRNVTGFSGICRATSYIGSIKQGDTSSFYLSCNIGNATLGFINLTVNYEASPGSYGKYSTIIPVFKTFTGEVQMARTAQGGISYIYALLLVIASLLVGFILGRGIQRGRKI</sequence>
<feature type="transmembrane region" description="Helical" evidence="1">
    <location>
        <begin position="342"/>
        <end position="360"/>
    </location>
</feature>
<evidence type="ECO:0008006" key="4">
    <source>
        <dbReference type="Google" id="ProtNLM"/>
    </source>
</evidence>
<organism evidence="2 3">
    <name type="scientific">Candidatus Methanodesulfokora washburnensis</name>
    <dbReference type="NCBI Taxonomy" id="2478471"/>
    <lineage>
        <taxon>Archaea</taxon>
        <taxon>Thermoproteota</taxon>
        <taxon>Candidatus Korarchaeia</taxon>
        <taxon>Candidatus Korarchaeia incertae sedis</taxon>
        <taxon>Candidatus Methanodesulfokora</taxon>
    </lineage>
</organism>